<dbReference type="Gene3D" id="3.40.50.720">
    <property type="entry name" value="NAD(P)-binding Rossmann-like Domain"/>
    <property type="match status" value="1"/>
</dbReference>
<protein>
    <submittedName>
        <fullName evidence="5">3-hydroxybutyryl-CoA dehydrogenase</fullName>
    </submittedName>
</protein>
<dbReference type="Gene3D" id="1.10.1040.10">
    <property type="entry name" value="N-(1-d-carboxylethyl)-l-norvaline Dehydrogenase, domain 2"/>
    <property type="match status" value="1"/>
</dbReference>
<gene>
    <name evidence="5" type="ORF">Mtai_v1c16470</name>
</gene>
<comment type="similarity">
    <text evidence="1">Belongs to the 3-hydroxyacyl-CoA dehydrogenase family.</text>
</comment>
<keyword evidence="6" id="KW-1185">Reference proteome</keyword>
<dbReference type="RefSeq" id="WP_027887869.1">
    <property type="nucleotide sequence ID" value="NZ_CP021130.1"/>
</dbReference>
<sequence length="525" mass="57482">MKETVALLGAGTMGRGIAEVAALAGHAVWLYDPLEAALERALAEIRTDLQKMSEKGRLVGTPDEVLSRIRPTQSLEDCAGAAWVIEAAPEQLELKQELLGQLGERNPDNILASNTSTLSISAIAARVKHPERVLGLHFFNPAQRMKLVEVVGGLQTAPTLLERALELMRSWGKEPVQVVDAPGFLVNRVARPFYGEALRLHGEGIAKEHIDWILRGMGFPMGPFELMDLIGLDVNYAASSSVYQAFYGEPRYRPHPLQYQRVAAGMLGRKTGQGWYTYPPGPPRPPAPPPVQTQDTPLPLIVGPNSLARELRARFRHTENPAEARFVLDCRVKLERKHDLPANLPVVSLVWGHSASSAQAEFRERPVAGFSLVPPIGEQAIVELFAPLSGESEALKLAQTYFSAHGHHTLLLPDQPGGVGFRILALLINEAVSALAEGVASPADLNRAMRLGTGYPLGPLEWAERLWLKPLLRALEGLQAELGEDRYRPHPLLRRMVAAGLETFGNLSLAPHAKGDWQTREEEAV</sequence>
<dbReference type="InterPro" id="IPR013328">
    <property type="entry name" value="6PGD_dom2"/>
</dbReference>
<evidence type="ECO:0000313" key="5">
    <source>
        <dbReference type="EMBL" id="AWR86886.1"/>
    </source>
</evidence>
<dbReference type="InterPro" id="IPR008927">
    <property type="entry name" value="6-PGluconate_DH-like_C_sf"/>
</dbReference>
<dbReference type="InterPro" id="IPR006176">
    <property type="entry name" value="3-OHacyl-CoA_DH_NAD-bd"/>
</dbReference>
<dbReference type="PANTHER" id="PTHR48075:SF5">
    <property type="entry name" value="3-HYDROXYBUTYRYL-COA DEHYDROGENASE"/>
    <property type="match status" value="1"/>
</dbReference>
<reference evidence="5 6" key="1">
    <citation type="submission" date="2017-05" db="EMBL/GenBank/DDBJ databases">
        <title>Complete genome sequence of Meiothermus taiwanensis WR-220.</title>
        <authorList>
            <person name="Wu W.-L."/>
            <person name="Lo W.-S."/>
            <person name="Kuo C.-H."/>
            <person name="Wu S.-H."/>
        </authorList>
    </citation>
    <scope>NUCLEOTIDE SEQUENCE [LARGE SCALE GENOMIC DNA]</scope>
    <source>
        <strain evidence="5 6">WR-220</strain>
    </source>
</reference>
<dbReference type="SUPFAM" id="SSF51735">
    <property type="entry name" value="NAD(P)-binding Rossmann-fold domains"/>
    <property type="match status" value="1"/>
</dbReference>
<keyword evidence="2" id="KW-0560">Oxidoreductase</keyword>
<evidence type="ECO:0000313" key="6">
    <source>
        <dbReference type="Proteomes" id="UP000263013"/>
    </source>
</evidence>
<dbReference type="Gene3D" id="1.10.1040.50">
    <property type="match status" value="1"/>
</dbReference>
<feature type="domain" description="3-hydroxyacyl-CoA dehydrogenase NAD binding" evidence="4">
    <location>
        <begin position="4"/>
        <end position="180"/>
    </location>
</feature>
<dbReference type="Pfam" id="PF02737">
    <property type="entry name" value="3HCDH_N"/>
    <property type="match status" value="1"/>
</dbReference>
<feature type="domain" description="3-hydroxyacyl-CoA dehydrogenase C-terminal" evidence="3">
    <location>
        <begin position="420"/>
        <end position="500"/>
    </location>
</feature>
<dbReference type="EMBL" id="CP021130">
    <property type="protein sequence ID" value="AWR86886.1"/>
    <property type="molecule type" value="Genomic_DNA"/>
</dbReference>
<dbReference type="InterPro" id="IPR036291">
    <property type="entry name" value="NAD(P)-bd_dom_sf"/>
</dbReference>
<feature type="domain" description="3-hydroxyacyl-CoA dehydrogenase C-terminal" evidence="3">
    <location>
        <begin position="183"/>
        <end position="278"/>
    </location>
</feature>
<proteinExistence type="inferred from homology"/>
<evidence type="ECO:0000256" key="2">
    <source>
        <dbReference type="ARBA" id="ARBA00023002"/>
    </source>
</evidence>
<dbReference type="PROSITE" id="PS00067">
    <property type="entry name" value="3HCDH"/>
    <property type="match status" value="1"/>
</dbReference>
<dbReference type="InterPro" id="IPR006180">
    <property type="entry name" value="3-OHacyl-CoA_DH_CS"/>
</dbReference>
<dbReference type="PANTHER" id="PTHR48075">
    <property type="entry name" value="3-HYDROXYACYL-COA DEHYDROGENASE FAMILY PROTEIN"/>
    <property type="match status" value="1"/>
</dbReference>
<name>A0ABN5M4R8_9DEIN</name>
<evidence type="ECO:0000259" key="4">
    <source>
        <dbReference type="Pfam" id="PF02737"/>
    </source>
</evidence>
<dbReference type="Proteomes" id="UP000263013">
    <property type="component" value="Chromosome"/>
</dbReference>
<dbReference type="Pfam" id="PF00725">
    <property type="entry name" value="3HCDH"/>
    <property type="match status" value="2"/>
</dbReference>
<dbReference type="InterPro" id="IPR006108">
    <property type="entry name" value="3HC_DH_C"/>
</dbReference>
<evidence type="ECO:0000259" key="3">
    <source>
        <dbReference type="Pfam" id="PF00725"/>
    </source>
</evidence>
<organism evidence="5 6">
    <name type="scientific">Meiothermus taiwanensis WR-220</name>
    <dbReference type="NCBI Taxonomy" id="1339250"/>
    <lineage>
        <taxon>Bacteria</taxon>
        <taxon>Thermotogati</taxon>
        <taxon>Deinococcota</taxon>
        <taxon>Deinococci</taxon>
        <taxon>Thermales</taxon>
        <taxon>Thermaceae</taxon>
        <taxon>Meiothermus</taxon>
    </lineage>
</organism>
<evidence type="ECO:0000256" key="1">
    <source>
        <dbReference type="ARBA" id="ARBA00009463"/>
    </source>
</evidence>
<dbReference type="SUPFAM" id="SSF48179">
    <property type="entry name" value="6-phosphogluconate dehydrogenase C-terminal domain-like"/>
    <property type="match status" value="2"/>
</dbReference>
<accession>A0ABN5M4R8</accession>